<sequence>MGQVHDKEEWYNDLCIKLIRNLGTFSFMNNKDKYNHERCKNLNSWLYYITKDYNVPQHVITDIFTQSNNTIGEGNQKHYCLNYLYKEKYNDPDKIIKLINLEDYMKDFLSILKNNHDKNHCLCRKFIFECANIYREMNKMYCTGQTRESSTKSDTCSKLVNFNTIFTSYISREKKLKEKLPSLTSNDNDI</sequence>
<dbReference type="Proteomes" id="UP000053562">
    <property type="component" value="Unassembled WGS sequence"/>
</dbReference>
<dbReference type="OrthoDB" id="389353at2759"/>
<dbReference type="AlphaFoldDB" id="A0A0J9S3J3"/>
<organism evidence="1 2">
    <name type="scientific">Plasmodium vivax India VII</name>
    <dbReference type="NCBI Taxonomy" id="1077284"/>
    <lineage>
        <taxon>Eukaryota</taxon>
        <taxon>Sar</taxon>
        <taxon>Alveolata</taxon>
        <taxon>Apicomplexa</taxon>
        <taxon>Aconoidasida</taxon>
        <taxon>Haemosporida</taxon>
        <taxon>Plasmodiidae</taxon>
        <taxon>Plasmodium</taxon>
        <taxon>Plasmodium (Plasmodium)</taxon>
    </lineage>
</organism>
<evidence type="ECO:0000313" key="2">
    <source>
        <dbReference type="Proteomes" id="UP000053562"/>
    </source>
</evidence>
<evidence type="ECO:0000313" key="1">
    <source>
        <dbReference type="EMBL" id="KMZ77339.1"/>
    </source>
</evidence>
<reference evidence="1 2" key="1">
    <citation type="submission" date="2011-08" db="EMBL/GenBank/DDBJ databases">
        <title>The Genome Sequence of Plasmodium vivax India VII.</title>
        <authorList>
            <consortium name="The Broad Institute Genome Sequencing Platform"/>
            <consortium name="The Broad Institute Genome Sequencing Center for Infectious Disease"/>
            <person name="Neafsey D."/>
            <person name="Carlton J."/>
            <person name="Barnwell J."/>
            <person name="Collins W."/>
            <person name="Escalante A."/>
            <person name="Mullikin J."/>
            <person name="Saul A."/>
            <person name="Guigo R."/>
            <person name="Camara F."/>
            <person name="Young S.K."/>
            <person name="Zeng Q."/>
            <person name="Gargeya S."/>
            <person name="Fitzgerald M."/>
            <person name="Haas B."/>
            <person name="Abouelleil A."/>
            <person name="Alvarado L."/>
            <person name="Arachchi H.M."/>
            <person name="Berlin A."/>
            <person name="Brown A."/>
            <person name="Chapman S.B."/>
            <person name="Chen Z."/>
            <person name="Dunbar C."/>
            <person name="Freedman E."/>
            <person name="Gearin G."/>
            <person name="Gellesch M."/>
            <person name="Goldberg J."/>
            <person name="Griggs A."/>
            <person name="Gujja S."/>
            <person name="Heiman D."/>
            <person name="Howarth C."/>
            <person name="Larson L."/>
            <person name="Lui A."/>
            <person name="MacDonald P.J.P."/>
            <person name="Montmayeur A."/>
            <person name="Murphy C."/>
            <person name="Neiman D."/>
            <person name="Pearson M."/>
            <person name="Priest M."/>
            <person name="Roberts A."/>
            <person name="Saif S."/>
            <person name="Shea T."/>
            <person name="Shenoy N."/>
            <person name="Sisk P."/>
            <person name="Stolte C."/>
            <person name="Sykes S."/>
            <person name="Wortman J."/>
            <person name="Nusbaum C."/>
            <person name="Birren B."/>
        </authorList>
    </citation>
    <scope>NUCLEOTIDE SEQUENCE [LARGE SCALE GENOMIC DNA]</scope>
    <source>
        <strain evidence="1 2">India VII</strain>
    </source>
</reference>
<evidence type="ECO:0008006" key="3">
    <source>
        <dbReference type="Google" id="ProtNLM"/>
    </source>
</evidence>
<name>A0A0J9S3J3_PLAVI</name>
<dbReference type="EMBL" id="KQ234420">
    <property type="protein sequence ID" value="KMZ77339.1"/>
    <property type="molecule type" value="Genomic_DNA"/>
</dbReference>
<accession>A0A0J9S3J3</accession>
<protein>
    <recommendedName>
        <fullName evidence="3">Variable surface protein</fullName>
    </recommendedName>
</protein>
<gene>
    <name evidence="1" type="ORF">PVIIG_06031</name>
</gene>
<proteinExistence type="predicted"/>